<feature type="coiled-coil region" evidence="1">
    <location>
        <begin position="119"/>
        <end position="153"/>
    </location>
</feature>
<dbReference type="RefSeq" id="WP_155109064.1">
    <property type="nucleotide sequence ID" value="NZ_WMJZ01000020.1"/>
</dbReference>
<dbReference type="OrthoDB" id="6627299at2"/>
<evidence type="ECO:0000313" key="2">
    <source>
        <dbReference type="EMBL" id="MTH47494.1"/>
    </source>
</evidence>
<proteinExistence type="predicted"/>
<gene>
    <name evidence="2" type="ORF">GJV78_14755</name>
</gene>
<reference evidence="2 3" key="1">
    <citation type="submission" date="2019-11" db="EMBL/GenBank/DDBJ databases">
        <title>Escherichia alba sp. nov. isolated from the gut of plastic-eating superworms Zophobas atratus.</title>
        <authorList>
            <person name="Yang Y."/>
        </authorList>
    </citation>
    <scope>NUCLEOTIDE SEQUENCE [LARGE SCALE GENOMIC DNA]</scope>
    <source>
        <strain evidence="3">BIT-B35</strain>
    </source>
</reference>
<accession>A0A6L6INE1</accession>
<keyword evidence="1" id="KW-0175">Coiled coil</keyword>
<organism evidence="2 3">
    <name type="scientific">Intestinirhabdus alba</name>
    <dbReference type="NCBI Taxonomy" id="2899544"/>
    <lineage>
        <taxon>Bacteria</taxon>
        <taxon>Pseudomonadati</taxon>
        <taxon>Pseudomonadota</taxon>
        <taxon>Gammaproteobacteria</taxon>
        <taxon>Enterobacterales</taxon>
        <taxon>Enterobacteriaceae</taxon>
        <taxon>Intestinirhabdus</taxon>
    </lineage>
</organism>
<protein>
    <submittedName>
        <fullName evidence="2">Uncharacterized protein</fullName>
    </submittedName>
</protein>
<dbReference type="AlphaFoldDB" id="A0A6L6INE1"/>
<dbReference type="Proteomes" id="UP000477739">
    <property type="component" value="Unassembled WGS sequence"/>
</dbReference>
<evidence type="ECO:0000313" key="3">
    <source>
        <dbReference type="Proteomes" id="UP000477739"/>
    </source>
</evidence>
<comment type="caution">
    <text evidence="2">The sequence shown here is derived from an EMBL/GenBank/DDBJ whole genome shotgun (WGS) entry which is preliminary data.</text>
</comment>
<keyword evidence="3" id="KW-1185">Reference proteome</keyword>
<name>A0A6L6INE1_9ENTR</name>
<dbReference type="EMBL" id="WMJZ01000020">
    <property type="protein sequence ID" value="MTH47494.1"/>
    <property type="molecule type" value="Genomic_DNA"/>
</dbReference>
<sequence length="196" mass="21605">MAKIDASQCLRHYTAERFNQLYPVGSAFVYFSTMHVSDGVEVVTLSEAWELGLGDAVVRVSGVSGGVAISHLAPDPQRATSLENITYLESIRRAWPEHSLVHQLVARLIYAINLVENLKTTHLRELNAYETTVQNLNARIEALAAKNTEAEAQGVEKFAHETIAIGREENDDDIVYAGKQALLFARKLRSGEGGQL</sequence>
<evidence type="ECO:0000256" key="1">
    <source>
        <dbReference type="SAM" id="Coils"/>
    </source>
</evidence>